<dbReference type="PANTHER" id="PTHR43200">
    <property type="entry name" value="PHOSPHATASE"/>
    <property type="match status" value="1"/>
</dbReference>
<dbReference type="PRINTS" id="PR00377">
    <property type="entry name" value="IMPHPHTASES"/>
</dbReference>
<dbReference type="SUPFAM" id="SSF56655">
    <property type="entry name" value="Carbohydrate phosphatase"/>
    <property type="match status" value="1"/>
</dbReference>
<dbReference type="EMBL" id="LN829119">
    <property type="protein sequence ID" value="CPR19787.1"/>
    <property type="molecule type" value="Genomic_DNA"/>
</dbReference>
<evidence type="ECO:0000256" key="1">
    <source>
        <dbReference type="ARBA" id="ARBA00001946"/>
    </source>
</evidence>
<reference evidence="9" key="1">
    <citation type="submission" date="2015-02" db="EMBL/GenBank/DDBJ databases">
        <authorList>
            <person name="Chooi Y.-H."/>
        </authorList>
    </citation>
    <scope>NUCLEOTIDE SEQUENCE [LARGE SCALE GENOMIC DNA]</scope>
    <source>
        <strain evidence="9">strain Y</strain>
    </source>
</reference>
<dbReference type="Gene3D" id="3.40.190.80">
    <property type="match status" value="1"/>
</dbReference>
<dbReference type="GO" id="GO:0004401">
    <property type="term" value="F:histidinol-phosphatase activity"/>
    <property type="evidence" value="ECO:0007669"/>
    <property type="project" value="UniProtKB-UniRule"/>
</dbReference>
<keyword evidence="9" id="KW-1185">Reference proteome</keyword>
<dbReference type="NCBIfam" id="TIGR02067">
    <property type="entry name" value="his_9_HisN"/>
    <property type="match status" value="1"/>
</dbReference>
<evidence type="ECO:0000256" key="3">
    <source>
        <dbReference type="ARBA" id="ARBA00022723"/>
    </source>
</evidence>
<dbReference type="AlphaFoldDB" id="A0A0D6JGS1"/>
<organism evidence="8 9">
    <name type="scientific">Candidatus Filomicrobium marinum</name>
    <dbReference type="NCBI Taxonomy" id="1608628"/>
    <lineage>
        <taxon>Bacteria</taxon>
        <taxon>Pseudomonadati</taxon>
        <taxon>Pseudomonadota</taxon>
        <taxon>Alphaproteobacteria</taxon>
        <taxon>Hyphomicrobiales</taxon>
        <taxon>Hyphomicrobiaceae</taxon>
        <taxon>Filomicrobium</taxon>
    </lineage>
</organism>
<comment type="cofactor">
    <cofactor evidence="1 7">
        <name>Mg(2+)</name>
        <dbReference type="ChEBI" id="CHEBI:18420"/>
    </cofactor>
</comment>
<dbReference type="Pfam" id="PF00459">
    <property type="entry name" value="Inositol_P"/>
    <property type="match status" value="1"/>
</dbReference>
<dbReference type="CDD" id="cd01641">
    <property type="entry name" value="Bacterial_IMPase_like_1"/>
    <property type="match status" value="1"/>
</dbReference>
<dbReference type="InterPro" id="IPR011809">
    <property type="entry name" value="His_9_proposed"/>
</dbReference>
<dbReference type="PANTHER" id="PTHR43200:SF6">
    <property type="entry name" value="3'(2'),5'-BISPHOSPHATE NUCLEOTIDASE"/>
    <property type="match status" value="1"/>
</dbReference>
<dbReference type="KEGG" id="fil:BN1229_v1_2320"/>
<feature type="binding site" evidence="7">
    <location>
        <position position="227"/>
    </location>
    <ligand>
        <name>Mg(2+)</name>
        <dbReference type="ChEBI" id="CHEBI:18420"/>
        <label>1</label>
        <note>catalytic</note>
    </ligand>
</feature>
<evidence type="ECO:0000256" key="6">
    <source>
        <dbReference type="NCBIfam" id="TIGR02067"/>
    </source>
</evidence>
<evidence type="ECO:0000256" key="5">
    <source>
        <dbReference type="ARBA" id="ARBA00022842"/>
    </source>
</evidence>
<dbReference type="InterPro" id="IPR000760">
    <property type="entry name" value="Inositol_monophosphatase-like"/>
</dbReference>
<keyword evidence="5 7" id="KW-0460">Magnesium</keyword>
<evidence type="ECO:0000256" key="7">
    <source>
        <dbReference type="PIRSR" id="PIRSR600760-2"/>
    </source>
</evidence>
<proteinExistence type="inferred from homology"/>
<evidence type="ECO:0000313" key="9">
    <source>
        <dbReference type="Proteomes" id="UP000033187"/>
    </source>
</evidence>
<sequence length="274" mass="29588">MPITTHSTAPSPDEFLELLACAHSLADLAAPLTLQYFRTPMSIDNKASESDFDPVTAADRAAEEVMRQEISRRFASHGVIGEEFADTGIEARFRWVIDPIDGTRAFIMGWPMWGMLIGLMHDDMPYLGLMDQPFTKERFWSTKDAAHFRYGDGTTGELRTRACGGLGTAVLSTTHPDLFAPGEEADGFGRIKSEVRMTRFGGDCYAYAMLAAGHCDLVVEAGLKPHDIAALIPIIERAGGVITTWAGDPASNGGNIVAAGDAKVHAEAVALLSR</sequence>
<keyword evidence="3 7" id="KW-0479">Metal-binding</keyword>
<dbReference type="GO" id="GO:0046872">
    <property type="term" value="F:metal ion binding"/>
    <property type="evidence" value="ECO:0007669"/>
    <property type="project" value="UniProtKB-KW"/>
</dbReference>
<evidence type="ECO:0000313" key="8">
    <source>
        <dbReference type="EMBL" id="CPR19787.1"/>
    </source>
</evidence>
<keyword evidence="4 8" id="KW-0378">Hydrolase</keyword>
<dbReference type="Proteomes" id="UP000033187">
    <property type="component" value="Chromosome 1"/>
</dbReference>
<comment type="similarity">
    <text evidence="2">Belongs to the inositol monophosphatase superfamily.</text>
</comment>
<gene>
    <name evidence="8" type="ORF">YBN1229_v1_2320</name>
</gene>
<feature type="binding site" evidence="7">
    <location>
        <position position="98"/>
    </location>
    <ligand>
        <name>Mg(2+)</name>
        <dbReference type="ChEBI" id="CHEBI:18420"/>
        <label>1</label>
        <note>catalytic</note>
    </ligand>
</feature>
<evidence type="ECO:0000256" key="4">
    <source>
        <dbReference type="ARBA" id="ARBA00022801"/>
    </source>
</evidence>
<dbReference type="EC" id="3.1.3.15" evidence="6"/>
<dbReference type="GO" id="GO:0000105">
    <property type="term" value="P:L-histidine biosynthetic process"/>
    <property type="evidence" value="ECO:0007669"/>
    <property type="project" value="UniProtKB-UniRule"/>
</dbReference>
<accession>A0A0D6JGS1</accession>
<feature type="binding site" evidence="7">
    <location>
        <position position="100"/>
    </location>
    <ligand>
        <name>Mg(2+)</name>
        <dbReference type="ChEBI" id="CHEBI:18420"/>
        <label>1</label>
        <note>catalytic</note>
    </ligand>
</feature>
<protein>
    <recommendedName>
        <fullName evidence="6">Histidinol-phosphatase</fullName>
        <ecNumber evidence="6">3.1.3.15</ecNumber>
    </recommendedName>
</protein>
<feature type="binding site" evidence="7">
    <location>
        <position position="101"/>
    </location>
    <ligand>
        <name>Mg(2+)</name>
        <dbReference type="ChEBI" id="CHEBI:18420"/>
        <label>1</label>
        <note>catalytic</note>
    </ligand>
</feature>
<dbReference type="RefSeq" id="WP_244464899.1">
    <property type="nucleotide sequence ID" value="NZ_LN829118.1"/>
</dbReference>
<feature type="binding site" evidence="7">
    <location>
        <position position="82"/>
    </location>
    <ligand>
        <name>Mg(2+)</name>
        <dbReference type="ChEBI" id="CHEBI:18420"/>
        <label>1</label>
        <note>catalytic</note>
    </ligand>
</feature>
<name>A0A0D6JGS1_9HYPH</name>
<dbReference type="KEGG" id="fiy:BN1229_v1_2320"/>
<dbReference type="Gene3D" id="3.30.540.10">
    <property type="entry name" value="Fructose-1,6-Bisphosphatase, subunit A, domain 1"/>
    <property type="match status" value="1"/>
</dbReference>
<dbReference type="InterPro" id="IPR051090">
    <property type="entry name" value="Inositol_monoP_superfamily"/>
</dbReference>
<evidence type="ECO:0000256" key="2">
    <source>
        <dbReference type="ARBA" id="ARBA00009759"/>
    </source>
</evidence>